<evidence type="ECO:0000313" key="1">
    <source>
        <dbReference type="EMBL" id="KAJ8927005.1"/>
    </source>
</evidence>
<accession>A0AAV8WLB1</accession>
<comment type="caution">
    <text evidence="1">The sequence shown here is derived from an EMBL/GenBank/DDBJ whole genome shotgun (WGS) entry which is preliminary data.</text>
</comment>
<evidence type="ECO:0000313" key="2">
    <source>
        <dbReference type="Proteomes" id="UP001162156"/>
    </source>
</evidence>
<gene>
    <name evidence="1" type="ORF">NQ314_020568</name>
</gene>
<organism evidence="1 2">
    <name type="scientific">Rhamnusium bicolor</name>
    <dbReference type="NCBI Taxonomy" id="1586634"/>
    <lineage>
        <taxon>Eukaryota</taxon>
        <taxon>Metazoa</taxon>
        <taxon>Ecdysozoa</taxon>
        <taxon>Arthropoda</taxon>
        <taxon>Hexapoda</taxon>
        <taxon>Insecta</taxon>
        <taxon>Pterygota</taxon>
        <taxon>Neoptera</taxon>
        <taxon>Endopterygota</taxon>
        <taxon>Coleoptera</taxon>
        <taxon>Polyphaga</taxon>
        <taxon>Cucujiformia</taxon>
        <taxon>Chrysomeloidea</taxon>
        <taxon>Cerambycidae</taxon>
        <taxon>Lepturinae</taxon>
        <taxon>Rhagiini</taxon>
        <taxon>Rhamnusium</taxon>
    </lineage>
</organism>
<protein>
    <submittedName>
        <fullName evidence="1">Uncharacterized protein</fullName>
    </submittedName>
</protein>
<proteinExistence type="predicted"/>
<dbReference type="Proteomes" id="UP001162156">
    <property type="component" value="Unassembled WGS sequence"/>
</dbReference>
<dbReference type="EMBL" id="JANEYF010005748">
    <property type="protein sequence ID" value="KAJ8927005.1"/>
    <property type="molecule type" value="Genomic_DNA"/>
</dbReference>
<feature type="non-terminal residue" evidence="1">
    <location>
        <position position="1"/>
    </location>
</feature>
<reference evidence="1" key="1">
    <citation type="journal article" date="2023" name="Insect Mol. Biol.">
        <title>Genome sequencing provides insights into the evolution of gene families encoding plant cell wall-degrading enzymes in longhorned beetles.</title>
        <authorList>
            <person name="Shin N.R."/>
            <person name="Okamura Y."/>
            <person name="Kirsch R."/>
            <person name="Pauchet Y."/>
        </authorList>
    </citation>
    <scope>NUCLEOTIDE SEQUENCE</scope>
    <source>
        <strain evidence="1">RBIC_L_NR</strain>
    </source>
</reference>
<name>A0AAV8WLB1_9CUCU</name>
<keyword evidence="2" id="KW-1185">Reference proteome</keyword>
<dbReference type="AlphaFoldDB" id="A0AAV8WLB1"/>
<sequence length="136" mass="15933">NLCFFSDKQYASMPELFYQDNYDKCMLLEDEALYCFFTYQLEPLNPTNVPEIWKIIEEVSSDEYNYRHDHLRHGICIPLTCPNIGSNDNETILLEGITNCYNKKFKNMELKGIATNLLCETNKPKYPVDWLDISVA</sequence>